<accession>A0A0B6Z312</accession>
<gene>
    <name evidence="1" type="primary">ORF44167</name>
</gene>
<organism evidence="1">
    <name type="scientific">Arion vulgaris</name>
    <dbReference type="NCBI Taxonomy" id="1028688"/>
    <lineage>
        <taxon>Eukaryota</taxon>
        <taxon>Metazoa</taxon>
        <taxon>Spiralia</taxon>
        <taxon>Lophotrochozoa</taxon>
        <taxon>Mollusca</taxon>
        <taxon>Gastropoda</taxon>
        <taxon>Heterobranchia</taxon>
        <taxon>Euthyneura</taxon>
        <taxon>Panpulmonata</taxon>
        <taxon>Eupulmonata</taxon>
        <taxon>Stylommatophora</taxon>
        <taxon>Helicina</taxon>
        <taxon>Arionoidea</taxon>
        <taxon>Arionidae</taxon>
        <taxon>Arion</taxon>
    </lineage>
</organism>
<sequence>SAPIGKRSVQTESPINVQRGDFIGIFYPQSTPNNVIAQATLADDAVAGQELYQTYYAQFYDHMVQQGIPFDLSTVPHIPTNSTFAIRAVMRYETTRPI</sequence>
<proteinExistence type="predicted"/>
<reference evidence="1" key="1">
    <citation type="submission" date="2014-12" db="EMBL/GenBank/DDBJ databases">
        <title>Insight into the proteome of Arion vulgaris.</title>
        <authorList>
            <person name="Aradska J."/>
            <person name="Bulat T."/>
            <person name="Smidak R."/>
            <person name="Sarate P."/>
            <person name="Gangsoo J."/>
            <person name="Sialana F."/>
            <person name="Bilban M."/>
            <person name="Lubec G."/>
        </authorList>
    </citation>
    <scope>NUCLEOTIDE SEQUENCE</scope>
    <source>
        <tissue evidence="1">Skin</tissue>
    </source>
</reference>
<feature type="non-terminal residue" evidence="1">
    <location>
        <position position="1"/>
    </location>
</feature>
<feature type="non-terminal residue" evidence="1">
    <location>
        <position position="98"/>
    </location>
</feature>
<protein>
    <submittedName>
        <fullName evidence="1">Uncharacterized protein</fullName>
    </submittedName>
</protein>
<dbReference type="AlphaFoldDB" id="A0A0B6Z312"/>
<evidence type="ECO:0000313" key="1">
    <source>
        <dbReference type="EMBL" id="CEK62095.1"/>
    </source>
</evidence>
<dbReference type="EMBL" id="HACG01015230">
    <property type="protein sequence ID" value="CEK62095.1"/>
    <property type="molecule type" value="Transcribed_RNA"/>
</dbReference>
<name>A0A0B6Z312_9EUPU</name>